<protein>
    <submittedName>
        <fullName evidence="2">Uncharacterized protein</fullName>
    </submittedName>
</protein>
<proteinExistence type="predicted"/>
<feature type="region of interest" description="Disordered" evidence="1">
    <location>
        <begin position="21"/>
        <end position="77"/>
    </location>
</feature>
<name>A0A225AWC2_TALAT</name>
<dbReference type="PANTHER" id="PTHR38887">
    <property type="entry name" value="CHROMOSOME 21, WHOLE GENOME SHOTGUN SEQUENCE"/>
    <property type="match status" value="1"/>
</dbReference>
<evidence type="ECO:0000313" key="2">
    <source>
        <dbReference type="EMBL" id="OKL63913.1"/>
    </source>
</evidence>
<sequence>MGIVSKLASSTIGFTSEAIHAARNSSSKRRSVSSSSPSLAGTEHIVVVDGKSGQTQSKDAETGYEDGSPSEELERGVDQDEAAWELDEAARNARLPTYEEAEYMQLGTEDTEAEKVRKKEAMVRALVRKAGPVSVVQQIPCPVIIPQRRPRFKDRGFVRAYAPVLADSGISQDVFLEFLEVFDKASEADAWLDVIYVASGIVSFAPELIASITGSIIQTVAGTARELQTRRRRNNFLDRVNQELFMPRGLFAMVMAFKDEIPPEKNGVRKITTAFGQIMLIMPEKLDIANDRLGIDDAVAKYSNPDPEMSKAKKRYQDYRLTSGETHGQMQLPDAAPLVYPDLDRIAAQAGEGKAQGAKKAGDWVADYMDRRMQALFEAKHPGSALAVPASERKAFVSRYNDPNHAANSGSLTAVLTGGKVGHHSLADRFVQVSDAIKKSRNGGELPDPERVRGARRARMKEKKSAFLKRTFVQDVLYLLIVNLPGEDQVQQSVAELEQVLRQAKQEPPPGELSSESA</sequence>
<comment type="caution">
    <text evidence="2">The sequence shown here is derived from an EMBL/GenBank/DDBJ whole genome shotgun (WGS) entry which is preliminary data.</text>
</comment>
<organism evidence="2 3">
    <name type="scientific">Talaromyces atroroseus</name>
    <dbReference type="NCBI Taxonomy" id="1441469"/>
    <lineage>
        <taxon>Eukaryota</taxon>
        <taxon>Fungi</taxon>
        <taxon>Dikarya</taxon>
        <taxon>Ascomycota</taxon>
        <taxon>Pezizomycotina</taxon>
        <taxon>Eurotiomycetes</taxon>
        <taxon>Eurotiomycetidae</taxon>
        <taxon>Eurotiales</taxon>
        <taxon>Trichocomaceae</taxon>
        <taxon>Talaromyces</taxon>
        <taxon>Talaromyces sect. Trachyspermi</taxon>
    </lineage>
</organism>
<evidence type="ECO:0000313" key="3">
    <source>
        <dbReference type="Proteomes" id="UP000214365"/>
    </source>
</evidence>
<evidence type="ECO:0000256" key="1">
    <source>
        <dbReference type="SAM" id="MobiDB-lite"/>
    </source>
</evidence>
<feature type="compositionally biased region" description="Acidic residues" evidence="1">
    <location>
        <begin position="62"/>
        <end position="71"/>
    </location>
</feature>
<gene>
    <name evidence="2" type="ORF">UA08_00613</name>
</gene>
<dbReference type="PANTHER" id="PTHR38887:SF1">
    <property type="entry name" value="RAS MODIFICATION PROTEIN ERF4"/>
    <property type="match status" value="1"/>
</dbReference>
<dbReference type="InterPro" id="IPR053221">
    <property type="entry name" value="Burnettramic_acid_biosynth"/>
</dbReference>
<dbReference type="AlphaFoldDB" id="A0A225AWC2"/>
<dbReference type="OrthoDB" id="3433125at2759"/>
<dbReference type="RefSeq" id="XP_020124034.1">
    <property type="nucleotide sequence ID" value="XM_020260439.1"/>
</dbReference>
<reference evidence="2 3" key="1">
    <citation type="submission" date="2015-06" db="EMBL/GenBank/DDBJ databases">
        <title>Talaromyces atroroseus IBT 11181 draft genome.</title>
        <authorList>
            <person name="Rasmussen K.B."/>
            <person name="Rasmussen S."/>
            <person name="Petersen B."/>
            <person name="Sicheritz-Ponten T."/>
            <person name="Mortensen U.H."/>
            <person name="Thrane U."/>
        </authorList>
    </citation>
    <scope>NUCLEOTIDE SEQUENCE [LARGE SCALE GENOMIC DNA]</scope>
    <source>
        <strain evidence="2 3">IBT 11181</strain>
    </source>
</reference>
<dbReference type="GeneID" id="31000368"/>
<keyword evidence="3" id="KW-1185">Reference proteome</keyword>
<dbReference type="Proteomes" id="UP000214365">
    <property type="component" value="Unassembled WGS sequence"/>
</dbReference>
<dbReference type="EMBL" id="LFMY01000001">
    <property type="protein sequence ID" value="OKL63913.1"/>
    <property type="molecule type" value="Genomic_DNA"/>
</dbReference>
<accession>A0A225AWC2</accession>